<feature type="domain" description="Glycosyltransferase subfamily 4-like N-terminal" evidence="2">
    <location>
        <begin position="13"/>
        <end position="173"/>
    </location>
</feature>
<dbReference type="Pfam" id="PF00534">
    <property type="entry name" value="Glycos_transf_1"/>
    <property type="match status" value="1"/>
</dbReference>
<reference evidence="3 4" key="1">
    <citation type="submission" date="2023-08" db="EMBL/GenBank/DDBJ databases">
        <authorList>
            <person name="Kumar R."/>
        </authorList>
    </citation>
    <scope>NUCLEOTIDE SEQUENCE [LARGE SCALE GENOMIC DNA]</scope>
    <source>
        <strain evidence="3 4">LUR13</strain>
    </source>
</reference>
<dbReference type="GO" id="GO:0016757">
    <property type="term" value="F:glycosyltransferase activity"/>
    <property type="evidence" value="ECO:0007669"/>
    <property type="project" value="UniProtKB-KW"/>
</dbReference>
<name>A0ABT9HIV2_9GAMM</name>
<gene>
    <name evidence="3" type="ORF">Q8P09_11480</name>
</gene>
<dbReference type="InterPro" id="IPR028098">
    <property type="entry name" value="Glyco_trans_4-like_N"/>
</dbReference>
<dbReference type="InterPro" id="IPR001296">
    <property type="entry name" value="Glyco_trans_1"/>
</dbReference>
<sequence length="374" mass="41693">MKIVHIITGLNNGGAEGVLYRLVTHDQDNEHIVISMMDAGKYGPMLLDKGVKLYCLNMDQGKFSPKAIVKLYKILKKTKPNVVQTWMYHADLIGGLTAKIAGVKNIFWNLRHTSFDSDHTKASTIKIARLNAKLSKIIPKKIISCAQAAVKTHTDLGYDEEKIVVIGNGYDLSTFKIDDDSRNLIRDELNIGKNPVIGMVGRYDPQKNHKGLIEALAIVKKNGYVFDLILVGRDLNEKNKTLLSQIRKSGLYEQTHLLDQRNDIPSIMNALDLHVLSSSYGEGFPNVIAEAMACGTPCIATDVGDSKKIIDSFGVVIPPNNVPALSNAIISFLNLMKSEQEWNAFRINGKNHIRSNFSIEVMISNYRKIWSDKD</sequence>
<evidence type="ECO:0000313" key="3">
    <source>
        <dbReference type="EMBL" id="MDP4545696.1"/>
    </source>
</evidence>
<evidence type="ECO:0000313" key="4">
    <source>
        <dbReference type="Proteomes" id="UP001228171"/>
    </source>
</evidence>
<dbReference type="PANTHER" id="PTHR12526:SF638">
    <property type="entry name" value="SPORE COAT PROTEIN SA"/>
    <property type="match status" value="1"/>
</dbReference>
<dbReference type="Gene3D" id="3.40.50.2000">
    <property type="entry name" value="Glycogen Phosphorylase B"/>
    <property type="match status" value="2"/>
</dbReference>
<dbReference type="EC" id="2.4.-.-" evidence="3"/>
<evidence type="ECO:0000259" key="1">
    <source>
        <dbReference type="Pfam" id="PF00534"/>
    </source>
</evidence>
<keyword evidence="4" id="KW-1185">Reference proteome</keyword>
<comment type="caution">
    <text evidence="3">The sequence shown here is derived from an EMBL/GenBank/DDBJ whole genome shotgun (WGS) entry which is preliminary data.</text>
</comment>
<dbReference type="SUPFAM" id="SSF53756">
    <property type="entry name" value="UDP-Glycosyltransferase/glycogen phosphorylase"/>
    <property type="match status" value="1"/>
</dbReference>
<dbReference type="EMBL" id="JAVAJI010000023">
    <property type="protein sequence ID" value="MDP4545696.1"/>
    <property type="molecule type" value="Genomic_DNA"/>
</dbReference>
<protein>
    <submittedName>
        <fullName evidence="3">Glycosyltransferase</fullName>
        <ecNumber evidence="3">2.4.-.-</ecNumber>
    </submittedName>
</protein>
<dbReference type="Proteomes" id="UP001228171">
    <property type="component" value="Unassembled WGS sequence"/>
</dbReference>
<dbReference type="PANTHER" id="PTHR12526">
    <property type="entry name" value="GLYCOSYLTRANSFERASE"/>
    <property type="match status" value="1"/>
</dbReference>
<feature type="domain" description="Glycosyl transferase family 1" evidence="1">
    <location>
        <begin position="183"/>
        <end position="343"/>
    </location>
</feature>
<dbReference type="RefSeq" id="WP_305935972.1">
    <property type="nucleotide sequence ID" value="NZ_JAVAJI010000023.1"/>
</dbReference>
<dbReference type="CDD" id="cd03807">
    <property type="entry name" value="GT4_WbnK-like"/>
    <property type="match status" value="1"/>
</dbReference>
<proteinExistence type="predicted"/>
<organism evidence="3 4">
    <name type="scientific">Psychrobacter faecalis</name>
    <dbReference type="NCBI Taxonomy" id="180588"/>
    <lineage>
        <taxon>Bacteria</taxon>
        <taxon>Pseudomonadati</taxon>
        <taxon>Pseudomonadota</taxon>
        <taxon>Gammaproteobacteria</taxon>
        <taxon>Moraxellales</taxon>
        <taxon>Moraxellaceae</taxon>
        <taxon>Psychrobacter</taxon>
    </lineage>
</organism>
<evidence type="ECO:0000259" key="2">
    <source>
        <dbReference type="Pfam" id="PF13439"/>
    </source>
</evidence>
<keyword evidence="3" id="KW-0328">Glycosyltransferase</keyword>
<keyword evidence="3" id="KW-0808">Transferase</keyword>
<dbReference type="Pfam" id="PF13439">
    <property type="entry name" value="Glyco_transf_4"/>
    <property type="match status" value="1"/>
</dbReference>
<accession>A0ABT9HIV2</accession>